<organism evidence="2 3">
    <name type="scientific">Providencia alcalifaciens</name>
    <dbReference type="NCBI Taxonomy" id="126385"/>
    <lineage>
        <taxon>Bacteria</taxon>
        <taxon>Pseudomonadati</taxon>
        <taxon>Pseudomonadota</taxon>
        <taxon>Gammaproteobacteria</taxon>
        <taxon>Enterobacterales</taxon>
        <taxon>Morganellaceae</taxon>
        <taxon>Providencia</taxon>
    </lineage>
</organism>
<dbReference type="EMBL" id="SMAS01000007">
    <property type="protein sequence ID" value="TCT31541.1"/>
    <property type="molecule type" value="Genomic_DNA"/>
</dbReference>
<evidence type="ECO:0000313" key="3">
    <source>
        <dbReference type="Proteomes" id="UP000295055"/>
    </source>
</evidence>
<keyword evidence="1" id="KW-0472">Membrane</keyword>
<dbReference type="RefSeq" id="WP_132496694.1">
    <property type="nucleotide sequence ID" value="NZ_SMAS01000007.1"/>
</dbReference>
<keyword evidence="1" id="KW-0812">Transmembrane</keyword>
<protein>
    <submittedName>
        <fullName evidence="2">Uncharacterized protein</fullName>
    </submittedName>
</protein>
<sequence>MNKKMISVVLISFVIISVFILGFFVIKNIQYSDDVIYCNGGFDMKLKEGTSRGHILIEIRSDKTGFIVYRGSYKNKDKEVNFNRKIFFSYTNIAESYVFKSEGIVDFGDTLMGEINDEHYHLLPAFYKKKDEYYPVDVRKMSENAYFLYDSMTLTYCSI</sequence>
<keyword evidence="1" id="KW-1133">Transmembrane helix</keyword>
<dbReference type="AlphaFoldDB" id="A0A4R3NMX1"/>
<evidence type="ECO:0000313" key="2">
    <source>
        <dbReference type="EMBL" id="TCT31541.1"/>
    </source>
</evidence>
<reference evidence="2 3" key="1">
    <citation type="submission" date="2019-03" db="EMBL/GenBank/DDBJ databases">
        <title>Genomic analyses of the natural microbiome of Caenorhabditis elegans.</title>
        <authorList>
            <person name="Samuel B."/>
        </authorList>
    </citation>
    <scope>NUCLEOTIDE SEQUENCE [LARGE SCALE GENOMIC DNA]</scope>
    <source>
        <strain evidence="2 3">JUb102</strain>
    </source>
</reference>
<proteinExistence type="predicted"/>
<feature type="transmembrane region" description="Helical" evidence="1">
    <location>
        <begin position="6"/>
        <end position="26"/>
    </location>
</feature>
<name>A0A4R3NMX1_9GAMM</name>
<evidence type="ECO:0000256" key="1">
    <source>
        <dbReference type="SAM" id="Phobius"/>
    </source>
</evidence>
<accession>A0A4R3NMX1</accession>
<dbReference type="Proteomes" id="UP000295055">
    <property type="component" value="Unassembled WGS sequence"/>
</dbReference>
<gene>
    <name evidence="2" type="ORF">EC835_10769</name>
</gene>
<comment type="caution">
    <text evidence="2">The sequence shown here is derived from an EMBL/GenBank/DDBJ whole genome shotgun (WGS) entry which is preliminary data.</text>
</comment>